<dbReference type="Pfam" id="PF00126">
    <property type="entry name" value="HTH_1"/>
    <property type="match status" value="1"/>
</dbReference>
<evidence type="ECO:0000256" key="1">
    <source>
        <dbReference type="ARBA" id="ARBA00009437"/>
    </source>
</evidence>
<dbReference type="EMBL" id="BMTP01000003">
    <property type="protein sequence ID" value="GGU26798.1"/>
    <property type="molecule type" value="Genomic_DNA"/>
</dbReference>
<dbReference type="SUPFAM" id="SSF46785">
    <property type="entry name" value="Winged helix' DNA-binding domain"/>
    <property type="match status" value="1"/>
</dbReference>
<dbReference type="PRINTS" id="PR00039">
    <property type="entry name" value="HTHLYSR"/>
</dbReference>
<dbReference type="CDD" id="cd05466">
    <property type="entry name" value="PBP2_LTTR_substrate"/>
    <property type="match status" value="1"/>
</dbReference>
<keyword evidence="7" id="KW-1185">Reference proteome</keyword>
<reference evidence="6" key="1">
    <citation type="journal article" date="2014" name="Int. J. Syst. Evol. Microbiol.">
        <title>Complete genome sequence of Corynebacterium casei LMG S-19264T (=DSM 44701T), isolated from a smear-ripened cheese.</title>
        <authorList>
            <consortium name="US DOE Joint Genome Institute (JGI-PGF)"/>
            <person name="Walter F."/>
            <person name="Albersmeier A."/>
            <person name="Kalinowski J."/>
            <person name="Ruckert C."/>
        </authorList>
    </citation>
    <scope>NUCLEOTIDE SEQUENCE</scope>
    <source>
        <strain evidence="6">JCM 4391</strain>
    </source>
</reference>
<evidence type="ECO:0000256" key="3">
    <source>
        <dbReference type="ARBA" id="ARBA00023125"/>
    </source>
</evidence>
<dbReference type="AlphaFoldDB" id="A0A918M2M0"/>
<dbReference type="GO" id="GO:0000976">
    <property type="term" value="F:transcription cis-regulatory region binding"/>
    <property type="evidence" value="ECO:0007669"/>
    <property type="project" value="TreeGrafter"/>
</dbReference>
<proteinExistence type="inferred from homology"/>
<dbReference type="PROSITE" id="PS50931">
    <property type="entry name" value="HTH_LYSR"/>
    <property type="match status" value="1"/>
</dbReference>
<dbReference type="PANTHER" id="PTHR30126">
    <property type="entry name" value="HTH-TYPE TRANSCRIPTIONAL REGULATOR"/>
    <property type="match status" value="1"/>
</dbReference>
<protein>
    <submittedName>
        <fullName evidence="6">LysR family transcriptional regulator</fullName>
    </submittedName>
</protein>
<dbReference type="Gene3D" id="3.40.190.290">
    <property type="match status" value="1"/>
</dbReference>
<keyword evidence="2" id="KW-0805">Transcription regulation</keyword>
<evidence type="ECO:0000259" key="5">
    <source>
        <dbReference type="PROSITE" id="PS50931"/>
    </source>
</evidence>
<evidence type="ECO:0000313" key="6">
    <source>
        <dbReference type="EMBL" id="GGU26798.1"/>
    </source>
</evidence>
<name>A0A918M2M0_9ACTN</name>
<feature type="domain" description="HTH lysR-type" evidence="5">
    <location>
        <begin position="1"/>
        <end position="59"/>
    </location>
</feature>
<dbReference type="FunFam" id="1.10.10.10:FF:000001">
    <property type="entry name" value="LysR family transcriptional regulator"/>
    <property type="match status" value="1"/>
</dbReference>
<dbReference type="SUPFAM" id="SSF53850">
    <property type="entry name" value="Periplasmic binding protein-like II"/>
    <property type="match status" value="1"/>
</dbReference>
<sequence length="302" mass="32485">MDIRQLTTFQRAATLLSFSRAAAELNYAQSSVTGQIRGLENSLGVELFERLSGRQVRLTPAGRRLLPYAERLLSLADEARGATAGPPEPSGQLVIGTMETLATYRLPPVLEYFHHRYPGLQLVLRPGSGAEVLHALRQGTVDVGLLMSAETRHRGVDSEVLGPEPLVAVTGPGHPLAGRARVGSADLRDVPVLAPESGRGHRRLLETESRSRPGAPVPLLESGTVESTKRWAAAGLGVGLLPAVAVREDVESGALVALAWRPPFEVFTQLVRRPRTSPTREMRLFAEQARAVLAEDQEAAAA</sequence>
<evidence type="ECO:0000256" key="4">
    <source>
        <dbReference type="ARBA" id="ARBA00023163"/>
    </source>
</evidence>
<dbReference type="PANTHER" id="PTHR30126:SF40">
    <property type="entry name" value="HTH-TYPE TRANSCRIPTIONAL REGULATOR GLTR"/>
    <property type="match status" value="1"/>
</dbReference>
<gene>
    <name evidence="6" type="ORF">GCM10010274_11620</name>
</gene>
<comment type="similarity">
    <text evidence="1">Belongs to the LysR transcriptional regulatory family.</text>
</comment>
<dbReference type="InterPro" id="IPR005119">
    <property type="entry name" value="LysR_subst-bd"/>
</dbReference>
<dbReference type="Gene3D" id="1.10.10.10">
    <property type="entry name" value="Winged helix-like DNA-binding domain superfamily/Winged helix DNA-binding domain"/>
    <property type="match status" value="1"/>
</dbReference>
<dbReference type="InterPro" id="IPR036390">
    <property type="entry name" value="WH_DNA-bd_sf"/>
</dbReference>
<accession>A0A918M2M0</accession>
<reference evidence="6" key="2">
    <citation type="submission" date="2020-09" db="EMBL/GenBank/DDBJ databases">
        <authorList>
            <person name="Sun Q."/>
            <person name="Ohkuma M."/>
        </authorList>
    </citation>
    <scope>NUCLEOTIDE SEQUENCE</scope>
    <source>
        <strain evidence="6">JCM 4391</strain>
    </source>
</reference>
<dbReference type="Pfam" id="PF03466">
    <property type="entry name" value="LysR_substrate"/>
    <property type="match status" value="1"/>
</dbReference>
<dbReference type="InterPro" id="IPR036388">
    <property type="entry name" value="WH-like_DNA-bd_sf"/>
</dbReference>
<dbReference type="InterPro" id="IPR000847">
    <property type="entry name" value="LysR_HTH_N"/>
</dbReference>
<evidence type="ECO:0000256" key="2">
    <source>
        <dbReference type="ARBA" id="ARBA00023015"/>
    </source>
</evidence>
<evidence type="ECO:0000313" key="7">
    <source>
        <dbReference type="Proteomes" id="UP000636661"/>
    </source>
</evidence>
<keyword evidence="4" id="KW-0804">Transcription</keyword>
<organism evidence="6 7">
    <name type="scientific">Streptomyces lavendofoliae</name>
    <dbReference type="NCBI Taxonomy" id="67314"/>
    <lineage>
        <taxon>Bacteria</taxon>
        <taxon>Bacillati</taxon>
        <taxon>Actinomycetota</taxon>
        <taxon>Actinomycetes</taxon>
        <taxon>Kitasatosporales</taxon>
        <taxon>Streptomycetaceae</taxon>
        <taxon>Streptomyces</taxon>
    </lineage>
</organism>
<dbReference type="RefSeq" id="WP_189549649.1">
    <property type="nucleotide sequence ID" value="NZ_BMTP01000003.1"/>
</dbReference>
<comment type="caution">
    <text evidence="6">The sequence shown here is derived from an EMBL/GenBank/DDBJ whole genome shotgun (WGS) entry which is preliminary data.</text>
</comment>
<keyword evidence="3" id="KW-0238">DNA-binding</keyword>
<dbReference type="GO" id="GO:0003700">
    <property type="term" value="F:DNA-binding transcription factor activity"/>
    <property type="evidence" value="ECO:0007669"/>
    <property type="project" value="InterPro"/>
</dbReference>
<dbReference type="Proteomes" id="UP000636661">
    <property type="component" value="Unassembled WGS sequence"/>
</dbReference>